<feature type="transmembrane region" description="Helical" evidence="7">
    <location>
        <begin position="26"/>
        <end position="48"/>
    </location>
</feature>
<keyword evidence="3" id="KW-1003">Cell membrane</keyword>
<evidence type="ECO:0000256" key="4">
    <source>
        <dbReference type="ARBA" id="ARBA00022692"/>
    </source>
</evidence>
<name>A0A068SV76_NEOGA</name>
<evidence type="ECO:0000313" key="10">
    <source>
        <dbReference type="Proteomes" id="UP000028181"/>
    </source>
</evidence>
<evidence type="ECO:0000256" key="2">
    <source>
        <dbReference type="ARBA" id="ARBA00022448"/>
    </source>
</evidence>
<dbReference type="InterPro" id="IPR000515">
    <property type="entry name" value="MetI-like"/>
</dbReference>
<dbReference type="InterPro" id="IPR050366">
    <property type="entry name" value="BP-dependent_transpt_permease"/>
</dbReference>
<keyword evidence="6 7" id="KW-0472">Membrane</keyword>
<keyword evidence="5 7" id="KW-1133">Transmembrane helix</keyword>
<evidence type="ECO:0000313" key="9">
    <source>
        <dbReference type="EMBL" id="CDN49656.1"/>
    </source>
</evidence>
<dbReference type="CDD" id="cd06261">
    <property type="entry name" value="TM_PBP2"/>
    <property type="match status" value="1"/>
</dbReference>
<dbReference type="KEGG" id="ngg:RG540_CH34920"/>
<feature type="transmembrane region" description="Helical" evidence="7">
    <location>
        <begin position="135"/>
        <end position="160"/>
    </location>
</feature>
<dbReference type="GO" id="GO:0005886">
    <property type="term" value="C:plasma membrane"/>
    <property type="evidence" value="ECO:0007669"/>
    <property type="project" value="UniProtKB-SubCell"/>
</dbReference>
<sequence length="290" mass="31530">MAEIVTTKPGLSEGAKFFRRFLKRKTVALGLVVIVIFVLLAVLAPWIAPYSPSKLSIVNRLKPPSEIYWFGTDEFGRDIFSRTIFAGRLSLLVGAAVVTLSAIIGVTLGLLAGFFQRLDTPIARLIDAMMAFPDILLAIALVAALGPSLVTVIIALSIVYSPRLARIVRASTLVIRELPYVEAAKALGISTFHIMTRHVLRNLISPILVQGTFLFASAMLAEAGLSFLGLGVSPEIPTWGTMIASGRQYIGQADWMTYFPGFAIILSVLSLQMVGDGLRDMLDPRLRKDL</sequence>
<feature type="domain" description="ABC transmembrane type-1" evidence="8">
    <location>
        <begin position="87"/>
        <end position="275"/>
    </location>
</feature>
<dbReference type="GO" id="GO:0055085">
    <property type="term" value="P:transmembrane transport"/>
    <property type="evidence" value="ECO:0007669"/>
    <property type="project" value="InterPro"/>
</dbReference>
<dbReference type="eggNOG" id="COG1173">
    <property type="taxonomic scope" value="Bacteria"/>
</dbReference>
<dbReference type="OrthoDB" id="9805884at2"/>
<keyword evidence="4 7" id="KW-0812">Transmembrane</keyword>
<organism evidence="9 10">
    <name type="scientific">Neorhizobium galegae bv. orientalis str. HAMBI 540</name>
    <dbReference type="NCBI Taxonomy" id="1028800"/>
    <lineage>
        <taxon>Bacteria</taxon>
        <taxon>Pseudomonadati</taxon>
        <taxon>Pseudomonadota</taxon>
        <taxon>Alphaproteobacteria</taxon>
        <taxon>Hyphomicrobiales</taxon>
        <taxon>Rhizobiaceae</taxon>
        <taxon>Rhizobium/Agrobacterium group</taxon>
        <taxon>Neorhizobium</taxon>
    </lineage>
</organism>
<dbReference type="AlphaFoldDB" id="A0A068SV76"/>
<feature type="transmembrane region" description="Helical" evidence="7">
    <location>
        <begin position="212"/>
        <end position="232"/>
    </location>
</feature>
<dbReference type="PANTHER" id="PTHR43386:SF25">
    <property type="entry name" value="PEPTIDE ABC TRANSPORTER PERMEASE PROTEIN"/>
    <property type="match status" value="1"/>
</dbReference>
<feature type="transmembrane region" description="Helical" evidence="7">
    <location>
        <begin position="255"/>
        <end position="278"/>
    </location>
</feature>
<comment type="similarity">
    <text evidence="7">Belongs to the binding-protein-dependent transport system permease family.</text>
</comment>
<evidence type="ECO:0000256" key="7">
    <source>
        <dbReference type="RuleBase" id="RU363032"/>
    </source>
</evidence>
<dbReference type="Pfam" id="PF12911">
    <property type="entry name" value="OppC_N"/>
    <property type="match status" value="1"/>
</dbReference>
<protein>
    <submittedName>
        <fullName evidence="9">ABC di/oligopeptide transporter, inner membrane subunit</fullName>
    </submittedName>
</protein>
<gene>
    <name evidence="9" type="ORF">RG540_CH34920</name>
</gene>
<accession>A0A068SV76</accession>
<dbReference type="PATRIC" id="fig|1028800.3.peg.3549"/>
<evidence type="ECO:0000256" key="1">
    <source>
        <dbReference type="ARBA" id="ARBA00004651"/>
    </source>
</evidence>
<evidence type="ECO:0000256" key="3">
    <source>
        <dbReference type="ARBA" id="ARBA00022475"/>
    </source>
</evidence>
<dbReference type="Gene3D" id="1.10.3720.10">
    <property type="entry name" value="MetI-like"/>
    <property type="match status" value="1"/>
</dbReference>
<dbReference type="PANTHER" id="PTHR43386">
    <property type="entry name" value="OLIGOPEPTIDE TRANSPORT SYSTEM PERMEASE PROTEIN APPC"/>
    <property type="match status" value="1"/>
</dbReference>
<dbReference type="EMBL" id="HG938353">
    <property type="protein sequence ID" value="CDN49656.1"/>
    <property type="molecule type" value="Genomic_DNA"/>
</dbReference>
<dbReference type="InterPro" id="IPR035906">
    <property type="entry name" value="MetI-like_sf"/>
</dbReference>
<feature type="transmembrane region" description="Helical" evidence="7">
    <location>
        <begin position="91"/>
        <end position="115"/>
    </location>
</feature>
<evidence type="ECO:0000256" key="6">
    <source>
        <dbReference type="ARBA" id="ARBA00023136"/>
    </source>
</evidence>
<proteinExistence type="inferred from homology"/>
<evidence type="ECO:0000256" key="5">
    <source>
        <dbReference type="ARBA" id="ARBA00022989"/>
    </source>
</evidence>
<dbReference type="Proteomes" id="UP000028181">
    <property type="component" value="Chromosome I"/>
</dbReference>
<dbReference type="HOGENOM" id="CLU_028518_1_1_5"/>
<reference evidence="10" key="1">
    <citation type="journal article" date="2014" name="BMC Genomics">
        <title>Genome sequencing of two Neorhizobium galegae strains reveals a noeT gene responsible for the unusual acetylation of the nodulation factors.</title>
        <authorList>
            <person name="Osterman J."/>
            <person name="Marsh J."/>
            <person name="Laine P.K."/>
            <person name="Zeng Z."/>
            <person name="Alatalo E."/>
            <person name="Sullivan J.T."/>
            <person name="Young J.P."/>
            <person name="Thomas-Oates J."/>
            <person name="Paulin L."/>
            <person name="Lindstrom K."/>
        </authorList>
    </citation>
    <scope>NUCLEOTIDE SEQUENCE [LARGE SCALE GENOMIC DNA]</scope>
    <source>
        <strain evidence="10">HAMBI 540</strain>
    </source>
</reference>
<dbReference type="InterPro" id="IPR025966">
    <property type="entry name" value="OppC_N"/>
</dbReference>
<dbReference type="SUPFAM" id="SSF161098">
    <property type="entry name" value="MetI-like"/>
    <property type="match status" value="1"/>
</dbReference>
<comment type="subcellular location">
    <subcellularLocation>
        <location evidence="1 7">Cell membrane</location>
        <topology evidence="1 7">Multi-pass membrane protein</topology>
    </subcellularLocation>
</comment>
<dbReference type="PROSITE" id="PS50928">
    <property type="entry name" value="ABC_TM1"/>
    <property type="match status" value="1"/>
</dbReference>
<keyword evidence="2 7" id="KW-0813">Transport</keyword>
<dbReference type="Pfam" id="PF00528">
    <property type="entry name" value="BPD_transp_1"/>
    <property type="match status" value="1"/>
</dbReference>
<keyword evidence="10" id="KW-1185">Reference proteome</keyword>
<evidence type="ECO:0000259" key="8">
    <source>
        <dbReference type="PROSITE" id="PS50928"/>
    </source>
</evidence>
<dbReference type="RefSeq" id="WP_038590426.1">
    <property type="nucleotide sequence ID" value="NZ_HG938353.1"/>
</dbReference>
<dbReference type="GeneID" id="24256126"/>